<dbReference type="OrthoDB" id="9808744at2"/>
<dbReference type="GO" id="GO:0003677">
    <property type="term" value="F:DNA binding"/>
    <property type="evidence" value="ECO:0007669"/>
    <property type="project" value="InterPro"/>
</dbReference>
<accession>A0A0G3EXI2</accession>
<dbReference type="AlphaFoldDB" id="A0A0G3EXI2"/>
<keyword evidence="1" id="KW-0472">Membrane</keyword>
<feature type="transmembrane region" description="Helical" evidence="1">
    <location>
        <begin position="32"/>
        <end position="51"/>
    </location>
</feature>
<dbReference type="Gene3D" id="2.30.30.110">
    <property type="match status" value="1"/>
</dbReference>
<gene>
    <name evidence="2" type="ORF">ABW99_15590</name>
</gene>
<dbReference type="RefSeq" id="WP_047215334.1">
    <property type="nucleotide sequence ID" value="NZ_CP011568.3"/>
</dbReference>
<proteinExistence type="predicted"/>
<reference evidence="3" key="1">
    <citation type="submission" date="2015-06" db="EMBL/GenBank/DDBJ databases">
        <authorList>
            <person name="Lim Y.L."/>
            <person name="Ee R."/>
            <person name="Yong D."/>
            <person name="How K.Y."/>
            <person name="Yin W.F."/>
            <person name="Chan K.G."/>
        </authorList>
    </citation>
    <scope>NUCLEOTIDE SEQUENCE [LARGE SCALE GENOMIC DNA]</scope>
    <source>
        <strain evidence="3">DSM 25325</strain>
    </source>
</reference>
<name>A0A0G3EXI2_9BURK</name>
<sequence length="116" mass="12315">MVRRVKFDRGDIVRVSLNPTAGREQQGDFRPVLVLSTALFNALGVALVAPITQGGEFARFAGFAVPLSGSGTETQGVALVNMVRALDLEARGAKKIERAPAEVVENALGRLQAILD</sequence>
<dbReference type="GO" id="GO:0004521">
    <property type="term" value="F:RNA endonuclease activity"/>
    <property type="evidence" value="ECO:0007669"/>
    <property type="project" value="TreeGrafter"/>
</dbReference>
<protein>
    <submittedName>
        <fullName evidence="2">Toxin ChpB</fullName>
    </submittedName>
</protein>
<dbReference type="STRING" id="445709.ABW99_15590"/>
<dbReference type="Proteomes" id="UP000036700">
    <property type="component" value="Chromosome"/>
</dbReference>
<keyword evidence="3" id="KW-1185">Reference proteome</keyword>
<dbReference type="PANTHER" id="PTHR33988:SF3">
    <property type="entry name" value="ENDORIBONUCLEASE TOXIN CHPB-RELATED"/>
    <property type="match status" value="1"/>
</dbReference>
<evidence type="ECO:0000313" key="3">
    <source>
        <dbReference type="Proteomes" id="UP000036700"/>
    </source>
</evidence>
<evidence type="ECO:0000313" key="2">
    <source>
        <dbReference type="EMBL" id="AKJ69426.1"/>
    </source>
</evidence>
<dbReference type="KEGG" id="ptx:ABW99_15590"/>
<dbReference type="GO" id="GO:0016075">
    <property type="term" value="P:rRNA catabolic process"/>
    <property type="evidence" value="ECO:0007669"/>
    <property type="project" value="TreeGrafter"/>
</dbReference>
<dbReference type="InterPro" id="IPR011067">
    <property type="entry name" value="Plasmid_toxin/cell-grow_inhib"/>
</dbReference>
<dbReference type="SUPFAM" id="SSF50118">
    <property type="entry name" value="Cell growth inhibitor/plasmid maintenance toxic component"/>
    <property type="match status" value="1"/>
</dbReference>
<evidence type="ECO:0000256" key="1">
    <source>
        <dbReference type="SAM" id="Phobius"/>
    </source>
</evidence>
<keyword evidence="1" id="KW-1133">Transmembrane helix</keyword>
<keyword evidence="1" id="KW-0812">Transmembrane</keyword>
<dbReference type="PATRIC" id="fig|445709.3.peg.3298"/>
<organism evidence="2 3">
    <name type="scientific">Pandoraea thiooxydans</name>
    <dbReference type="NCBI Taxonomy" id="445709"/>
    <lineage>
        <taxon>Bacteria</taxon>
        <taxon>Pseudomonadati</taxon>
        <taxon>Pseudomonadota</taxon>
        <taxon>Betaproteobacteria</taxon>
        <taxon>Burkholderiales</taxon>
        <taxon>Burkholderiaceae</taxon>
        <taxon>Pandoraea</taxon>
    </lineage>
</organism>
<dbReference type="Pfam" id="PF02452">
    <property type="entry name" value="PemK_toxin"/>
    <property type="match status" value="1"/>
</dbReference>
<dbReference type="InterPro" id="IPR003477">
    <property type="entry name" value="PemK-like"/>
</dbReference>
<dbReference type="PANTHER" id="PTHR33988">
    <property type="entry name" value="ENDORIBONUCLEASE MAZF-RELATED"/>
    <property type="match status" value="1"/>
</dbReference>
<dbReference type="EMBL" id="CP011568">
    <property type="protein sequence ID" value="AKJ69426.1"/>
    <property type="molecule type" value="Genomic_DNA"/>
</dbReference>
<dbReference type="NCBIfam" id="NF007320">
    <property type="entry name" value="PRK09812.1"/>
    <property type="match status" value="1"/>
</dbReference>
<dbReference type="GO" id="GO:0006402">
    <property type="term" value="P:mRNA catabolic process"/>
    <property type="evidence" value="ECO:0007669"/>
    <property type="project" value="TreeGrafter"/>
</dbReference>